<evidence type="ECO:0000259" key="5">
    <source>
        <dbReference type="Pfam" id="PF07992"/>
    </source>
</evidence>
<dbReference type="PRINTS" id="PR00368">
    <property type="entry name" value="FADPNR"/>
</dbReference>
<reference evidence="7 8" key="1">
    <citation type="journal article" date="2016" name="Int. J. Syst. Evol. Microbiol.">
        <title>Nocardioides albidus sp. nov., an actinobacterium isolated from garden soil.</title>
        <authorList>
            <person name="Singh H."/>
            <person name="Du J."/>
            <person name="Trinh H."/>
            <person name="Won K."/>
            <person name="Yang J.E."/>
            <person name="Yin C."/>
            <person name="Kook M."/>
            <person name="Yi T.H."/>
        </authorList>
    </citation>
    <scope>NUCLEOTIDE SEQUENCE [LARGE SCALE GENOMIC DNA]</scope>
    <source>
        <strain evidence="7 8">CCTCC AB 2015297</strain>
    </source>
</reference>
<dbReference type="AlphaFoldDB" id="A0A5C4VS00"/>
<dbReference type="PANTHER" id="PTHR43557">
    <property type="entry name" value="APOPTOSIS-INDUCING FACTOR 1"/>
    <property type="match status" value="1"/>
</dbReference>
<dbReference type="InterPro" id="IPR023753">
    <property type="entry name" value="FAD/NAD-binding_dom"/>
</dbReference>
<keyword evidence="4" id="KW-0560">Oxidoreductase</keyword>
<evidence type="ECO:0000256" key="3">
    <source>
        <dbReference type="ARBA" id="ARBA00022827"/>
    </source>
</evidence>
<comment type="cofactor">
    <cofactor evidence="1">
        <name>FAD</name>
        <dbReference type="ChEBI" id="CHEBI:57692"/>
    </cofactor>
</comment>
<evidence type="ECO:0000259" key="6">
    <source>
        <dbReference type="Pfam" id="PF14759"/>
    </source>
</evidence>
<protein>
    <submittedName>
        <fullName evidence="7">NAD(P)/FAD-dependent oxidoreductase</fullName>
    </submittedName>
</protein>
<gene>
    <name evidence="7" type="ORF">FHP29_13715</name>
</gene>
<dbReference type="Pfam" id="PF07992">
    <property type="entry name" value="Pyr_redox_2"/>
    <property type="match status" value="1"/>
</dbReference>
<evidence type="ECO:0000313" key="8">
    <source>
        <dbReference type="Proteomes" id="UP000313231"/>
    </source>
</evidence>
<evidence type="ECO:0000313" key="7">
    <source>
        <dbReference type="EMBL" id="TNM38325.1"/>
    </source>
</evidence>
<organism evidence="7 8">
    <name type="scientific">Nocardioides albidus</name>
    <dbReference type="NCBI Taxonomy" id="1517589"/>
    <lineage>
        <taxon>Bacteria</taxon>
        <taxon>Bacillati</taxon>
        <taxon>Actinomycetota</taxon>
        <taxon>Actinomycetes</taxon>
        <taxon>Propionibacteriales</taxon>
        <taxon>Nocardioidaceae</taxon>
        <taxon>Nocardioides</taxon>
    </lineage>
</organism>
<evidence type="ECO:0000256" key="4">
    <source>
        <dbReference type="ARBA" id="ARBA00023002"/>
    </source>
</evidence>
<dbReference type="Proteomes" id="UP000313231">
    <property type="component" value="Unassembled WGS sequence"/>
</dbReference>
<keyword evidence="8" id="KW-1185">Reference proteome</keyword>
<keyword evidence="2" id="KW-0285">Flavoprotein</keyword>
<dbReference type="SUPFAM" id="SSF51905">
    <property type="entry name" value="FAD/NAD(P)-binding domain"/>
    <property type="match status" value="2"/>
</dbReference>
<keyword evidence="3" id="KW-0274">FAD</keyword>
<dbReference type="Pfam" id="PF14759">
    <property type="entry name" value="Reductase_C"/>
    <property type="match status" value="1"/>
</dbReference>
<dbReference type="GO" id="GO:0005737">
    <property type="term" value="C:cytoplasm"/>
    <property type="evidence" value="ECO:0007669"/>
    <property type="project" value="TreeGrafter"/>
</dbReference>
<evidence type="ECO:0000256" key="1">
    <source>
        <dbReference type="ARBA" id="ARBA00001974"/>
    </source>
</evidence>
<dbReference type="InterPro" id="IPR050446">
    <property type="entry name" value="FAD-oxidoreductase/Apoptosis"/>
</dbReference>
<dbReference type="PRINTS" id="PR00411">
    <property type="entry name" value="PNDRDTASEI"/>
</dbReference>
<dbReference type="EMBL" id="VDMP01000025">
    <property type="protein sequence ID" value="TNM38325.1"/>
    <property type="molecule type" value="Genomic_DNA"/>
</dbReference>
<feature type="domain" description="FAD/NAD(P)-binding" evidence="5">
    <location>
        <begin position="1"/>
        <end position="298"/>
    </location>
</feature>
<feature type="domain" description="Reductase C-terminal" evidence="6">
    <location>
        <begin position="317"/>
        <end position="399"/>
    </location>
</feature>
<dbReference type="Gene3D" id="3.50.50.60">
    <property type="entry name" value="FAD/NAD(P)-binding domain"/>
    <property type="match status" value="2"/>
</dbReference>
<dbReference type="SUPFAM" id="SSF55424">
    <property type="entry name" value="FAD/NAD-linked reductases, dimerisation (C-terminal) domain"/>
    <property type="match status" value="1"/>
</dbReference>
<name>A0A5C4VS00_9ACTN</name>
<sequence length="400" mass="43041">MNIVVVGAGLAAANAVDELREQGHTGDIVVVGEEQYVPYERPPLSKGLLLGSDEPDSVFVHDREWYDERDVDLRVSTPATAIDLDRRRVRLGAEEVPYDRLLLATGAQPRHLPMADSSGAPVVHLRTLDEALTLRDRLTEGSRIAIIGAGWIGLEVASAARQRGAEVTVLESAPLPLQRVLGDELATVFADLHREHGVDLRLGVSVSGVEHDDGAAVVRLEDVEPVVADLLLVAVGVTPSDSLAAAGGLAVDNGVLVDARLRTSDPHVLAAGDVANHDHPALGGRVRVEHWDTAIQHGRHAARVMLGEDEPYTRLPYFFTDQYDLGMEYVGHPGPEGYDDLVVRGDLAARQGSVLWLRGDRVVAGMHLNDWDAIDPLRAVVGRPASDAVRDPKVPLAELG</sequence>
<comment type="caution">
    <text evidence="7">The sequence shown here is derived from an EMBL/GenBank/DDBJ whole genome shotgun (WGS) entry which is preliminary data.</text>
</comment>
<dbReference type="OrthoDB" id="3568330at2"/>
<evidence type="ECO:0000256" key="2">
    <source>
        <dbReference type="ARBA" id="ARBA00022630"/>
    </source>
</evidence>
<dbReference type="InterPro" id="IPR016156">
    <property type="entry name" value="FAD/NAD-linked_Rdtase_dimer_sf"/>
</dbReference>
<dbReference type="GO" id="GO:0016651">
    <property type="term" value="F:oxidoreductase activity, acting on NAD(P)H"/>
    <property type="evidence" value="ECO:0007669"/>
    <property type="project" value="TreeGrafter"/>
</dbReference>
<proteinExistence type="predicted"/>
<dbReference type="InterPro" id="IPR028202">
    <property type="entry name" value="Reductase_C"/>
</dbReference>
<accession>A0A5C4VS00</accession>
<dbReference type="InterPro" id="IPR036188">
    <property type="entry name" value="FAD/NAD-bd_sf"/>
</dbReference>
<dbReference type="PANTHER" id="PTHR43557:SF2">
    <property type="entry name" value="RIESKE DOMAIN-CONTAINING PROTEIN-RELATED"/>
    <property type="match status" value="1"/>
</dbReference>
<dbReference type="Gene3D" id="3.30.390.30">
    <property type="match status" value="1"/>
</dbReference>
<dbReference type="RefSeq" id="WP_139623439.1">
    <property type="nucleotide sequence ID" value="NZ_VDMP01000025.1"/>
</dbReference>